<feature type="compositionally biased region" description="Polar residues" evidence="1">
    <location>
        <begin position="1"/>
        <end position="11"/>
    </location>
</feature>
<proteinExistence type="predicted"/>
<dbReference type="Proteomes" id="UP000054266">
    <property type="component" value="Unassembled WGS sequence"/>
</dbReference>
<evidence type="ECO:0000313" key="3">
    <source>
        <dbReference type="Proteomes" id="UP000054266"/>
    </source>
</evidence>
<feature type="region of interest" description="Disordered" evidence="1">
    <location>
        <begin position="213"/>
        <end position="254"/>
    </location>
</feature>
<dbReference type="EMBL" id="KN846962">
    <property type="protein sequence ID" value="KIW63028.1"/>
    <property type="molecule type" value="Genomic_DNA"/>
</dbReference>
<evidence type="ECO:0000256" key="1">
    <source>
        <dbReference type="SAM" id="MobiDB-lite"/>
    </source>
</evidence>
<keyword evidence="3" id="KW-1185">Reference proteome</keyword>
<organism evidence="2 3">
    <name type="scientific">Phialophora macrospora</name>
    <dbReference type="NCBI Taxonomy" id="1851006"/>
    <lineage>
        <taxon>Eukaryota</taxon>
        <taxon>Fungi</taxon>
        <taxon>Dikarya</taxon>
        <taxon>Ascomycota</taxon>
        <taxon>Pezizomycotina</taxon>
        <taxon>Eurotiomycetes</taxon>
        <taxon>Chaetothyriomycetidae</taxon>
        <taxon>Chaetothyriales</taxon>
        <taxon>Herpotrichiellaceae</taxon>
        <taxon>Phialophora</taxon>
    </lineage>
</organism>
<dbReference type="EMBL" id="KN846962">
    <property type="protein sequence ID" value="KIW63029.1"/>
    <property type="molecule type" value="Genomic_DNA"/>
</dbReference>
<protein>
    <submittedName>
        <fullName evidence="2">Uncharacterized protein</fullName>
    </submittedName>
</protein>
<dbReference type="HOGENOM" id="CLU_760759_0_0_1"/>
<dbReference type="AlphaFoldDB" id="A0A0D2F590"/>
<evidence type="ECO:0000313" key="2">
    <source>
        <dbReference type="EMBL" id="KIW63028.1"/>
    </source>
</evidence>
<feature type="compositionally biased region" description="Basic and acidic residues" evidence="1">
    <location>
        <begin position="218"/>
        <end position="231"/>
    </location>
</feature>
<feature type="region of interest" description="Disordered" evidence="1">
    <location>
        <begin position="1"/>
        <end position="24"/>
    </location>
</feature>
<name>A0A0D2F590_9EURO</name>
<reference evidence="2 3" key="1">
    <citation type="submission" date="2015-01" db="EMBL/GenBank/DDBJ databases">
        <title>The Genome Sequence of Capronia semiimmersa CBS27337.</title>
        <authorList>
            <consortium name="The Broad Institute Genomics Platform"/>
            <person name="Cuomo C."/>
            <person name="de Hoog S."/>
            <person name="Gorbushina A."/>
            <person name="Stielow B."/>
            <person name="Teixiera M."/>
            <person name="Abouelleil A."/>
            <person name="Chapman S.B."/>
            <person name="Priest M."/>
            <person name="Young S.K."/>
            <person name="Wortman J."/>
            <person name="Nusbaum C."/>
            <person name="Birren B."/>
        </authorList>
    </citation>
    <scope>NUCLEOTIDE SEQUENCE [LARGE SCALE GENOMIC DNA]</scope>
    <source>
        <strain evidence="2 3">CBS 27337</strain>
    </source>
</reference>
<gene>
    <name evidence="2" type="ORF">PV04_09909</name>
</gene>
<sequence>MLPTVRNNPTASPSPSPSHFYPMTARHGTGATLVGVHGMEIGRKGYSDNGPKSLYCSMPERSTQHNCSTVTNHCLWRTVRLAGRLTHTPGPVSKLQYSYCRGPSSVPGLREHMGRQSLPTVVIPLLQHGVEGAIDVPGLEIQPSGSDGEHVQAILLLDPMGQHVHAGHRAAAGPDIAVDDPLLLLGPVDFGELLLRPVVLDVVDRGGAAVEHARRGHDRGTRARREERLPRGDVPADELGVRGREGEADGVGPANQQGVQLRRVVDGRGRHDGDGAGQQADGLERLADVVEHEVGGPGEGALVDRHEMFDRVQDRLRARVEEVKRPEHVDGLVVVDQGAEVEGGHIVVRWAAATKSEINAGVRG</sequence>
<accession>A0A0D2F590</accession>